<feature type="compositionally biased region" description="Basic and acidic residues" evidence="1">
    <location>
        <begin position="11"/>
        <end position="23"/>
    </location>
</feature>
<organism evidence="2 3">
    <name type="scientific">Ancylostoma ceylanicum</name>
    <dbReference type="NCBI Taxonomy" id="53326"/>
    <lineage>
        <taxon>Eukaryota</taxon>
        <taxon>Metazoa</taxon>
        <taxon>Ecdysozoa</taxon>
        <taxon>Nematoda</taxon>
        <taxon>Chromadorea</taxon>
        <taxon>Rhabditida</taxon>
        <taxon>Rhabditina</taxon>
        <taxon>Rhabditomorpha</taxon>
        <taxon>Strongyloidea</taxon>
        <taxon>Ancylostomatidae</taxon>
        <taxon>Ancylostomatinae</taxon>
        <taxon>Ancylostoma</taxon>
    </lineage>
</organism>
<evidence type="ECO:0000256" key="1">
    <source>
        <dbReference type="SAM" id="MobiDB-lite"/>
    </source>
</evidence>
<reference evidence="3" key="1">
    <citation type="journal article" date="2015" name="Nat. Genet.">
        <title>The genome and transcriptome of the zoonotic hookworm Ancylostoma ceylanicum identify infection-specific gene families.</title>
        <authorList>
            <person name="Schwarz E.M."/>
            <person name="Hu Y."/>
            <person name="Antoshechkin I."/>
            <person name="Miller M.M."/>
            <person name="Sternberg P.W."/>
            <person name="Aroian R.V."/>
        </authorList>
    </citation>
    <scope>NUCLEOTIDE SEQUENCE</scope>
    <source>
        <strain evidence="3">HY135</strain>
    </source>
</reference>
<dbReference type="EMBL" id="JARK01000073">
    <property type="protein sequence ID" value="EYC44059.1"/>
    <property type="molecule type" value="Genomic_DNA"/>
</dbReference>
<gene>
    <name evidence="2" type="primary">Acey_s0473.g2099</name>
    <name evidence="2" type="ORF">Y032_0473g2099</name>
</gene>
<dbReference type="AlphaFoldDB" id="A0A016WWA1"/>
<proteinExistence type="predicted"/>
<accession>A0A016WWA1</accession>
<dbReference type="Proteomes" id="UP000024635">
    <property type="component" value="Unassembled WGS sequence"/>
</dbReference>
<evidence type="ECO:0000313" key="3">
    <source>
        <dbReference type="Proteomes" id="UP000024635"/>
    </source>
</evidence>
<protein>
    <submittedName>
        <fullName evidence="2">Uncharacterized protein</fullName>
    </submittedName>
</protein>
<comment type="caution">
    <text evidence="2">The sequence shown here is derived from an EMBL/GenBank/DDBJ whole genome shotgun (WGS) entry which is preliminary data.</text>
</comment>
<feature type="region of interest" description="Disordered" evidence="1">
    <location>
        <begin position="1"/>
        <end position="27"/>
    </location>
</feature>
<keyword evidence="3" id="KW-1185">Reference proteome</keyword>
<sequence>MGNHQMGETSYHCDKDAHRHGDEDATPALLSGKIGEAHLRWSRFQSDGMFSRINPDEQEGKFDCDNCKRCSLI</sequence>
<name>A0A016WWA1_9BILA</name>
<evidence type="ECO:0000313" key="2">
    <source>
        <dbReference type="EMBL" id="EYC44059.1"/>
    </source>
</evidence>